<dbReference type="PANTHER" id="PTHR18964:SF149">
    <property type="entry name" value="BIFUNCTIONAL UDP-N-ACETYLGLUCOSAMINE 2-EPIMERASE_N-ACETYLMANNOSAMINE KINASE"/>
    <property type="match status" value="1"/>
</dbReference>
<keyword evidence="3" id="KW-1185">Reference proteome</keyword>
<dbReference type="Gene3D" id="3.30.420.40">
    <property type="match status" value="2"/>
</dbReference>
<protein>
    <submittedName>
        <fullName evidence="2">ROK family protein</fullName>
    </submittedName>
</protein>
<reference evidence="3" key="1">
    <citation type="journal article" date="2019" name="Int. J. Syst. Evol. Microbiol.">
        <title>The Global Catalogue of Microorganisms (GCM) 10K type strain sequencing project: providing services to taxonomists for standard genome sequencing and annotation.</title>
        <authorList>
            <consortium name="The Broad Institute Genomics Platform"/>
            <consortium name="The Broad Institute Genome Sequencing Center for Infectious Disease"/>
            <person name="Wu L."/>
            <person name="Ma J."/>
        </authorList>
    </citation>
    <scope>NUCLEOTIDE SEQUENCE [LARGE SCALE GENOMIC DNA]</scope>
    <source>
        <strain evidence="3">KCTC 19812</strain>
    </source>
</reference>
<dbReference type="InterPro" id="IPR000600">
    <property type="entry name" value="ROK"/>
</dbReference>
<sequence length="295" mass="32397">MTRRRIVAGDIGGSHITIALFEEDTTGLQLLGIERENIDSFADKATILDHWASLIKKSLTPKDPVVVSLAIPAPFDYMEGICLIKEQGKYRSLYGVNVKKELSQRLGIPETSIRFINDAHAFLMGESSYGIGVGSDSILGITLGSGLGSALKSGSVVKDAELWSVPFKDDIAENYLGTPWFVKWAKDEFELAIEGVKEFISHPILKGRIDEVFDIYSSHLAEFIQNQYAVFQMDKVIIGGNISLSSGLFLNKTIRDLHQRGVDIPIEVSRLGEKSALYGAASLILEPTPNTYSNS</sequence>
<dbReference type="Proteomes" id="UP001597414">
    <property type="component" value="Unassembled WGS sequence"/>
</dbReference>
<dbReference type="RefSeq" id="WP_380803542.1">
    <property type="nucleotide sequence ID" value="NZ_JBHUIV010000018.1"/>
</dbReference>
<dbReference type="SUPFAM" id="SSF53067">
    <property type="entry name" value="Actin-like ATPase domain"/>
    <property type="match status" value="1"/>
</dbReference>
<accession>A0ABW5BAJ8</accession>
<proteinExistence type="inferred from homology"/>
<dbReference type="Pfam" id="PF00480">
    <property type="entry name" value="ROK"/>
    <property type="match status" value="2"/>
</dbReference>
<evidence type="ECO:0000313" key="2">
    <source>
        <dbReference type="EMBL" id="MFD2202524.1"/>
    </source>
</evidence>
<gene>
    <name evidence="2" type="ORF">ACFSKV_13190</name>
</gene>
<dbReference type="EMBL" id="JBHUIV010000018">
    <property type="protein sequence ID" value="MFD2202524.1"/>
    <property type="molecule type" value="Genomic_DNA"/>
</dbReference>
<evidence type="ECO:0000313" key="3">
    <source>
        <dbReference type="Proteomes" id="UP001597414"/>
    </source>
</evidence>
<name>A0ABW5BAJ8_9BACT</name>
<dbReference type="CDD" id="cd23763">
    <property type="entry name" value="ASKHA_ATPase_ROK"/>
    <property type="match status" value="1"/>
</dbReference>
<organism evidence="2 3">
    <name type="scientific">Shivajiella indica</name>
    <dbReference type="NCBI Taxonomy" id="872115"/>
    <lineage>
        <taxon>Bacteria</taxon>
        <taxon>Pseudomonadati</taxon>
        <taxon>Bacteroidota</taxon>
        <taxon>Cytophagia</taxon>
        <taxon>Cytophagales</taxon>
        <taxon>Cyclobacteriaceae</taxon>
        <taxon>Shivajiella</taxon>
    </lineage>
</organism>
<comment type="similarity">
    <text evidence="1">Belongs to the ROK (NagC/XylR) family.</text>
</comment>
<evidence type="ECO:0000256" key="1">
    <source>
        <dbReference type="ARBA" id="ARBA00006479"/>
    </source>
</evidence>
<comment type="caution">
    <text evidence="2">The sequence shown here is derived from an EMBL/GenBank/DDBJ whole genome shotgun (WGS) entry which is preliminary data.</text>
</comment>
<dbReference type="PANTHER" id="PTHR18964">
    <property type="entry name" value="ROK (REPRESSOR, ORF, KINASE) FAMILY"/>
    <property type="match status" value="1"/>
</dbReference>
<dbReference type="InterPro" id="IPR043129">
    <property type="entry name" value="ATPase_NBD"/>
</dbReference>